<evidence type="ECO:0000256" key="5">
    <source>
        <dbReference type="ARBA" id="ARBA00023012"/>
    </source>
</evidence>
<dbReference type="InterPro" id="IPR005467">
    <property type="entry name" value="His_kinase_dom"/>
</dbReference>
<evidence type="ECO:0000313" key="9">
    <source>
        <dbReference type="EMBL" id="PJF36532.1"/>
    </source>
</evidence>
<reference evidence="9 10" key="1">
    <citation type="submission" date="2017-11" db="EMBL/GenBank/DDBJ databases">
        <title>Evolution of Phototrophy in the Chloroflexi Phylum Driven by Horizontal Gene Transfer.</title>
        <authorList>
            <person name="Ward L.M."/>
            <person name="Hemp J."/>
            <person name="Shih P.M."/>
            <person name="Mcglynn S.E."/>
            <person name="Fischer W."/>
        </authorList>
    </citation>
    <scope>NUCLEOTIDE SEQUENCE [LARGE SCALE GENOMIC DNA]</scope>
    <source>
        <strain evidence="9">JP3_13</strain>
    </source>
</reference>
<dbReference type="SMART" id="SM00388">
    <property type="entry name" value="HisKA"/>
    <property type="match status" value="1"/>
</dbReference>
<dbReference type="SMART" id="SM00448">
    <property type="entry name" value="REC"/>
    <property type="match status" value="1"/>
</dbReference>
<dbReference type="AlphaFoldDB" id="A0A2M8PG73"/>
<evidence type="ECO:0000256" key="3">
    <source>
        <dbReference type="ARBA" id="ARBA00022553"/>
    </source>
</evidence>
<proteinExistence type="predicted"/>
<dbReference type="InterPro" id="IPR001789">
    <property type="entry name" value="Sig_transdc_resp-reg_receiver"/>
</dbReference>
<evidence type="ECO:0000259" key="7">
    <source>
        <dbReference type="PROSITE" id="PS50109"/>
    </source>
</evidence>
<dbReference type="InterPro" id="IPR011006">
    <property type="entry name" value="CheY-like_superfamily"/>
</dbReference>
<evidence type="ECO:0000256" key="2">
    <source>
        <dbReference type="ARBA" id="ARBA00012438"/>
    </source>
</evidence>
<dbReference type="EC" id="2.7.13.3" evidence="2"/>
<dbReference type="GO" id="GO:0000155">
    <property type="term" value="F:phosphorelay sensor kinase activity"/>
    <property type="evidence" value="ECO:0007669"/>
    <property type="project" value="InterPro"/>
</dbReference>
<dbReference type="CDD" id="cd00082">
    <property type="entry name" value="HisKA"/>
    <property type="match status" value="1"/>
</dbReference>
<dbReference type="EMBL" id="PGTM01000047">
    <property type="protein sequence ID" value="PJF36532.1"/>
    <property type="molecule type" value="Genomic_DNA"/>
</dbReference>
<keyword evidence="5" id="KW-0902">Two-component regulatory system</keyword>
<keyword evidence="4" id="KW-0808">Transferase</keyword>
<comment type="catalytic activity">
    <reaction evidence="1">
        <text>ATP + protein L-histidine = ADP + protein N-phospho-L-histidine.</text>
        <dbReference type="EC" id="2.7.13.3"/>
    </reaction>
</comment>
<keyword evidence="4" id="KW-0418">Kinase</keyword>
<dbReference type="Pfam" id="PF02518">
    <property type="entry name" value="HATPase_c"/>
    <property type="match status" value="1"/>
</dbReference>
<evidence type="ECO:0000256" key="6">
    <source>
        <dbReference type="PROSITE-ProRule" id="PRU00169"/>
    </source>
</evidence>
<dbReference type="Pfam" id="PF00512">
    <property type="entry name" value="HisKA"/>
    <property type="match status" value="1"/>
</dbReference>
<gene>
    <name evidence="9" type="ORF">CUN49_05005</name>
</gene>
<dbReference type="SUPFAM" id="SSF55874">
    <property type="entry name" value="ATPase domain of HSP90 chaperone/DNA topoisomerase II/histidine kinase"/>
    <property type="match status" value="1"/>
</dbReference>
<evidence type="ECO:0000256" key="4">
    <source>
        <dbReference type="ARBA" id="ARBA00022777"/>
    </source>
</evidence>
<dbReference type="PANTHER" id="PTHR43547:SF2">
    <property type="entry name" value="HYBRID SIGNAL TRANSDUCTION HISTIDINE KINASE C"/>
    <property type="match status" value="1"/>
</dbReference>
<dbReference type="Gene3D" id="3.30.565.10">
    <property type="entry name" value="Histidine kinase-like ATPase, C-terminal domain"/>
    <property type="match status" value="1"/>
</dbReference>
<evidence type="ECO:0000256" key="1">
    <source>
        <dbReference type="ARBA" id="ARBA00000085"/>
    </source>
</evidence>
<dbReference type="InterPro" id="IPR003661">
    <property type="entry name" value="HisK_dim/P_dom"/>
</dbReference>
<dbReference type="SUPFAM" id="SSF47384">
    <property type="entry name" value="Homodimeric domain of signal transducing histidine kinase"/>
    <property type="match status" value="1"/>
</dbReference>
<dbReference type="PRINTS" id="PR00344">
    <property type="entry name" value="BCTRLSENSOR"/>
</dbReference>
<protein>
    <recommendedName>
        <fullName evidence="2">histidine kinase</fullName>
        <ecNumber evidence="2">2.7.13.3</ecNumber>
    </recommendedName>
</protein>
<dbReference type="InterPro" id="IPR004358">
    <property type="entry name" value="Sig_transdc_His_kin-like_C"/>
</dbReference>
<evidence type="ECO:0000313" key="10">
    <source>
        <dbReference type="Proteomes" id="UP000229681"/>
    </source>
</evidence>
<feature type="domain" description="Histidine kinase" evidence="7">
    <location>
        <begin position="150"/>
        <end position="374"/>
    </location>
</feature>
<feature type="domain" description="Response regulatory" evidence="8">
    <location>
        <begin position="8"/>
        <end position="126"/>
    </location>
</feature>
<dbReference type="SMART" id="SM00387">
    <property type="entry name" value="HATPase_c"/>
    <property type="match status" value="1"/>
</dbReference>
<dbReference type="PROSITE" id="PS50109">
    <property type="entry name" value="HIS_KIN"/>
    <property type="match status" value="1"/>
</dbReference>
<dbReference type="Proteomes" id="UP000229681">
    <property type="component" value="Unassembled WGS sequence"/>
</dbReference>
<dbReference type="InterPro" id="IPR036890">
    <property type="entry name" value="HATPase_C_sf"/>
</dbReference>
<dbReference type="InterPro" id="IPR036097">
    <property type="entry name" value="HisK_dim/P_sf"/>
</dbReference>
<dbReference type="InterPro" id="IPR003594">
    <property type="entry name" value="HATPase_dom"/>
</dbReference>
<comment type="caution">
    <text evidence="9">The sequence shown here is derived from an EMBL/GenBank/DDBJ whole genome shotgun (WGS) entry which is preliminary data.</text>
</comment>
<feature type="modified residue" description="4-aspartylphosphate" evidence="6">
    <location>
        <position position="59"/>
    </location>
</feature>
<evidence type="ECO:0000259" key="8">
    <source>
        <dbReference type="PROSITE" id="PS50110"/>
    </source>
</evidence>
<sequence length="375" mass="41590">MTTASQATILLVDDDDEIRATAPLILTLEGYRVVTACDGQEALQLITEGKCLPQLIISDIAMPHMDGYAFFEAVRQLPHLRTVPFIFLTAFGSRQHIHLGRELGADDYLVKPFEPSELLASVRSRLGRTQEIRQQVERELSDVRRMLVQLLSHELRTPLTYITGGFELLAELLAQQSNQEDISTSIDLIRSGAQRLLRLAEQVVTYTELVSGFTKKQLDEFGEAIALSELVESAIGMAYPELRARNIALELRRAIDMTAEVRGLPKLLTNAIYEVIRNAITFSPEGSTISVHLSHEGPFASIRVVDQGSGILESDLAYVWEIMAQSDRQRREQQGAGMGLPIVRQTMRVHGGDAELESSPGRGTTVTLRLPLISS</sequence>
<dbReference type="Pfam" id="PF00072">
    <property type="entry name" value="Response_reg"/>
    <property type="match status" value="1"/>
</dbReference>
<name>A0A2M8PG73_9CHLR</name>
<organism evidence="9 10">
    <name type="scientific">Candidatus Thermofonsia Clade 1 bacterium</name>
    <dbReference type="NCBI Taxonomy" id="2364210"/>
    <lineage>
        <taxon>Bacteria</taxon>
        <taxon>Bacillati</taxon>
        <taxon>Chloroflexota</taxon>
        <taxon>Candidatus Thermofontia</taxon>
        <taxon>Candidatus Thermofonsia Clade 1</taxon>
    </lineage>
</organism>
<dbReference type="Gene3D" id="3.40.50.2300">
    <property type="match status" value="1"/>
</dbReference>
<keyword evidence="3 6" id="KW-0597">Phosphoprotein</keyword>
<dbReference type="PROSITE" id="PS50110">
    <property type="entry name" value="RESPONSE_REGULATORY"/>
    <property type="match status" value="1"/>
</dbReference>
<accession>A0A2M8PG73</accession>
<dbReference type="Gene3D" id="1.10.287.130">
    <property type="match status" value="1"/>
</dbReference>
<dbReference type="SUPFAM" id="SSF52172">
    <property type="entry name" value="CheY-like"/>
    <property type="match status" value="1"/>
</dbReference>
<dbReference type="PANTHER" id="PTHR43547">
    <property type="entry name" value="TWO-COMPONENT HISTIDINE KINASE"/>
    <property type="match status" value="1"/>
</dbReference>